<dbReference type="InterPro" id="IPR010982">
    <property type="entry name" value="Lambda_DNA-bd_dom_sf"/>
</dbReference>
<dbReference type="RefSeq" id="WP_317996533.1">
    <property type="nucleotide sequence ID" value="NZ_AP025523.1"/>
</dbReference>
<reference evidence="4 5" key="1">
    <citation type="journal article" date="2022" name="ISME Commun">
        <title>Vulcanimicrobium alpinus gen. nov. sp. nov., the first cultivated representative of the candidate phylum 'Eremiobacterota', is a metabolically versatile aerobic anoxygenic phototroph.</title>
        <authorList>
            <person name="Yabe S."/>
            <person name="Muto K."/>
            <person name="Abe K."/>
            <person name="Yokota A."/>
            <person name="Staudigel H."/>
            <person name="Tebo B.M."/>
        </authorList>
    </citation>
    <scope>NUCLEOTIDE SEQUENCE [LARGE SCALE GENOMIC DNA]</scope>
    <source>
        <strain evidence="4 5">WC8-2</strain>
    </source>
</reference>
<dbReference type="Gene3D" id="1.10.260.40">
    <property type="entry name" value="lambda repressor-like DNA-binding domains"/>
    <property type="match status" value="1"/>
</dbReference>
<dbReference type="PROSITE" id="PS50943">
    <property type="entry name" value="HTH_CROC1"/>
    <property type="match status" value="1"/>
</dbReference>
<keyword evidence="2" id="KW-1133">Transmembrane helix</keyword>
<dbReference type="InterPro" id="IPR001387">
    <property type="entry name" value="Cro/C1-type_HTH"/>
</dbReference>
<gene>
    <name evidence="4" type="ORF">WPS_07770</name>
</gene>
<feature type="domain" description="HTH cro/C1-type" evidence="3">
    <location>
        <begin position="8"/>
        <end position="37"/>
    </location>
</feature>
<dbReference type="SUPFAM" id="SSF47413">
    <property type="entry name" value="lambda repressor-like DNA-binding domains"/>
    <property type="match status" value="1"/>
</dbReference>
<dbReference type="AlphaFoldDB" id="A0AAN2C8Z9"/>
<dbReference type="Pfam" id="PF13413">
    <property type="entry name" value="HTH_25"/>
    <property type="match status" value="1"/>
</dbReference>
<dbReference type="KEGG" id="vab:WPS_07770"/>
<evidence type="ECO:0000313" key="5">
    <source>
        <dbReference type="Proteomes" id="UP001317532"/>
    </source>
</evidence>
<protein>
    <submittedName>
        <fullName evidence="4">XRE family transcriptional regulator</fullName>
    </submittedName>
</protein>
<accession>A0AAN2C8Z9</accession>
<sequence>MSALGEEFRSAREARGLTLSDVAEQIHIRSVYLNAIEHEDWGAIGAPVYVRGFIRTYARFLGLDGEAAVARFNQMIPATERPAAAPVTHAVDRERSGPSVWAIGGIVVALLLVLFAGYEWYAYSQGTDVRTAAAPGPQTQPTAPSGGSAPSAFPVAASAPTATPAVLPKHELAIRLSEASWLRVTVDGATLAEGLYPAGTRKSFTGSVAVVRVGNAGGVQILVDGRPTPALGKNGDVAEQRYTL</sequence>
<dbReference type="EMBL" id="AP025523">
    <property type="protein sequence ID" value="BDE05501.1"/>
    <property type="molecule type" value="Genomic_DNA"/>
</dbReference>
<dbReference type="CDD" id="cd00093">
    <property type="entry name" value="HTH_XRE"/>
    <property type="match status" value="1"/>
</dbReference>
<keyword evidence="2" id="KW-0812">Transmembrane</keyword>
<feature type="region of interest" description="Disordered" evidence="1">
    <location>
        <begin position="132"/>
        <end position="153"/>
    </location>
</feature>
<dbReference type="Proteomes" id="UP001317532">
    <property type="component" value="Chromosome"/>
</dbReference>
<evidence type="ECO:0000313" key="4">
    <source>
        <dbReference type="EMBL" id="BDE05501.1"/>
    </source>
</evidence>
<keyword evidence="2" id="KW-0472">Membrane</keyword>
<dbReference type="PANTHER" id="PTHR34475">
    <property type="match status" value="1"/>
</dbReference>
<evidence type="ECO:0000256" key="1">
    <source>
        <dbReference type="SAM" id="MobiDB-lite"/>
    </source>
</evidence>
<evidence type="ECO:0000256" key="2">
    <source>
        <dbReference type="SAM" id="Phobius"/>
    </source>
</evidence>
<dbReference type="InterPro" id="IPR050400">
    <property type="entry name" value="Bact_Cytoskel_RodZ"/>
</dbReference>
<proteinExistence type="predicted"/>
<organism evidence="4 5">
    <name type="scientific">Vulcanimicrobium alpinum</name>
    <dbReference type="NCBI Taxonomy" id="3016050"/>
    <lineage>
        <taxon>Bacteria</taxon>
        <taxon>Bacillati</taxon>
        <taxon>Vulcanimicrobiota</taxon>
        <taxon>Vulcanimicrobiia</taxon>
        <taxon>Vulcanimicrobiales</taxon>
        <taxon>Vulcanimicrobiaceae</taxon>
        <taxon>Vulcanimicrobium</taxon>
    </lineage>
</organism>
<name>A0AAN2C8Z9_UNVUL</name>
<dbReference type="InterPro" id="IPR025194">
    <property type="entry name" value="RodZ-like_C"/>
</dbReference>
<evidence type="ECO:0000259" key="3">
    <source>
        <dbReference type="PROSITE" id="PS50943"/>
    </source>
</evidence>
<feature type="transmembrane region" description="Helical" evidence="2">
    <location>
        <begin position="100"/>
        <end position="121"/>
    </location>
</feature>
<dbReference type="Pfam" id="PF13464">
    <property type="entry name" value="RodZ_C"/>
    <property type="match status" value="1"/>
</dbReference>
<keyword evidence="5" id="KW-1185">Reference proteome</keyword>
<dbReference type="PANTHER" id="PTHR34475:SF1">
    <property type="entry name" value="CYTOSKELETON PROTEIN RODZ"/>
    <property type="match status" value="1"/>
</dbReference>
<dbReference type="GO" id="GO:0003677">
    <property type="term" value="F:DNA binding"/>
    <property type="evidence" value="ECO:0007669"/>
    <property type="project" value="InterPro"/>
</dbReference>